<comment type="function">
    <text evidence="5">Required for the activity of the bacterial periplasmic transport system of putrescine.</text>
</comment>
<keyword evidence="4 5" id="KW-0574">Periplasm</keyword>
<dbReference type="PANTHER" id="PTHR30222">
    <property type="entry name" value="SPERMIDINE/PUTRESCINE-BINDING PERIPLASMIC PROTEIN"/>
    <property type="match status" value="1"/>
</dbReference>
<dbReference type="PRINTS" id="PR00909">
    <property type="entry name" value="SPERMDNBNDNG"/>
</dbReference>
<dbReference type="SUPFAM" id="SSF53850">
    <property type="entry name" value="Periplasmic binding protein-like II"/>
    <property type="match status" value="1"/>
</dbReference>
<dbReference type="EMBL" id="JBFNQD010000006">
    <property type="protein sequence ID" value="MEW9307657.1"/>
    <property type="molecule type" value="Genomic_DNA"/>
</dbReference>
<dbReference type="Gene3D" id="3.40.190.10">
    <property type="entry name" value="Periplasmic binding protein-like II"/>
    <property type="match status" value="2"/>
</dbReference>
<sequence>MRSLLRSVVLVICLALIGLAPVRAEDEKIVNVYNWTDYIAPDTVEKFQKETGIKVVYDNYDGNEMLETKLLAGRSGYDVVYPSAFPFLRNQVKAETLQPLRRDAMPNAAKVDPQVLTLIAQADPGNQHAMPYMGVTDGIGYNVEAIKRRMPDAPVDSFAMIFDPVIVQRFADCGVAMIDAPTEVIPMALAYLKLDPHSTAPGDLAKAEALLKKVRPSIRYFHSSRYINDLANGDICLALGWSGDILQAKTRGAAAAKPVEVAYAIPREGTLVNFDTMAVPKDAPHPDNAMRWIDFNLRPDIAAANSNFISYANAVPAARPLLTEAIAKDPGIYPPDDVKARLFVVTNSDVAVLRRQTRAWTRILTGQ</sequence>
<feature type="signal peptide" evidence="6">
    <location>
        <begin position="1"/>
        <end position="24"/>
    </location>
</feature>
<keyword evidence="8" id="KW-1185">Reference proteome</keyword>
<evidence type="ECO:0000313" key="7">
    <source>
        <dbReference type="EMBL" id="MEW9307657.1"/>
    </source>
</evidence>
<reference evidence="7 8" key="1">
    <citation type="submission" date="2024-07" db="EMBL/GenBank/DDBJ databases">
        <title>Description of Labrys sedimenti sp. nov., isolated from a diclofenac-degrading enrichment culture.</title>
        <authorList>
            <person name="Tancsics A."/>
            <person name="Csepanyi A."/>
        </authorList>
    </citation>
    <scope>NUCLEOTIDE SEQUENCE [LARGE SCALE GENOMIC DNA]</scope>
    <source>
        <strain evidence="7 8">LMG 23578</strain>
    </source>
</reference>
<proteinExistence type="inferred from homology"/>
<evidence type="ECO:0000256" key="3">
    <source>
        <dbReference type="ARBA" id="ARBA00022729"/>
    </source>
</evidence>
<dbReference type="Proteomes" id="UP001555786">
    <property type="component" value="Unassembled WGS sequence"/>
</dbReference>
<comment type="subcellular location">
    <subcellularLocation>
        <location evidence="1 5">Periplasm</location>
    </subcellularLocation>
</comment>
<comment type="caution">
    <text evidence="7">The sequence shown here is derived from an EMBL/GenBank/DDBJ whole genome shotgun (WGS) entry which is preliminary data.</text>
</comment>
<dbReference type="PIRSF" id="PIRSF019574">
    <property type="entry name" value="Periplasmic_polyamine_BP"/>
    <property type="match status" value="1"/>
</dbReference>
<comment type="similarity">
    <text evidence="5">Belongs to the bacterial solute-binding protein PotD/PotF family.</text>
</comment>
<evidence type="ECO:0000256" key="4">
    <source>
        <dbReference type="ARBA" id="ARBA00022764"/>
    </source>
</evidence>
<dbReference type="RefSeq" id="WP_311944784.1">
    <property type="nucleotide sequence ID" value="NZ_JAVSCS010000055.1"/>
</dbReference>
<dbReference type="PANTHER" id="PTHR30222:SF12">
    <property type="entry name" value="NORSPERMIDINE SENSOR"/>
    <property type="match status" value="1"/>
</dbReference>
<dbReference type="InterPro" id="IPR006059">
    <property type="entry name" value="SBP"/>
</dbReference>
<name>A0ABV3PPU4_9HYPH</name>
<evidence type="ECO:0000256" key="5">
    <source>
        <dbReference type="PIRNR" id="PIRNR019574"/>
    </source>
</evidence>
<evidence type="ECO:0000256" key="6">
    <source>
        <dbReference type="SAM" id="SignalP"/>
    </source>
</evidence>
<dbReference type="InterPro" id="IPR001188">
    <property type="entry name" value="Sperm_putr-bd"/>
</dbReference>
<evidence type="ECO:0000256" key="2">
    <source>
        <dbReference type="ARBA" id="ARBA00022448"/>
    </source>
</evidence>
<accession>A0ABV3PPU4</accession>
<gene>
    <name evidence="7" type="ORF">ABXS05_19040</name>
</gene>
<protein>
    <recommendedName>
        <fullName evidence="5">Putrescine-binding periplasmic protein</fullName>
    </recommendedName>
</protein>
<dbReference type="CDD" id="cd13659">
    <property type="entry name" value="PBP2_PotF"/>
    <property type="match status" value="1"/>
</dbReference>
<dbReference type="Pfam" id="PF13416">
    <property type="entry name" value="SBP_bac_8"/>
    <property type="match status" value="1"/>
</dbReference>
<feature type="chain" id="PRO_5045060468" description="Putrescine-binding periplasmic protein" evidence="6">
    <location>
        <begin position="25"/>
        <end position="367"/>
    </location>
</feature>
<keyword evidence="2 5" id="KW-0813">Transport</keyword>
<organism evidence="7 8">
    <name type="scientific">Labrys neptuniae</name>
    <dbReference type="NCBI Taxonomy" id="376174"/>
    <lineage>
        <taxon>Bacteria</taxon>
        <taxon>Pseudomonadati</taxon>
        <taxon>Pseudomonadota</taxon>
        <taxon>Alphaproteobacteria</taxon>
        <taxon>Hyphomicrobiales</taxon>
        <taxon>Xanthobacteraceae</taxon>
        <taxon>Labrys</taxon>
    </lineage>
</organism>
<keyword evidence="3 6" id="KW-0732">Signal</keyword>
<evidence type="ECO:0000256" key="1">
    <source>
        <dbReference type="ARBA" id="ARBA00004418"/>
    </source>
</evidence>
<evidence type="ECO:0000313" key="8">
    <source>
        <dbReference type="Proteomes" id="UP001555786"/>
    </source>
</evidence>